<proteinExistence type="predicted"/>
<protein>
    <submittedName>
        <fullName evidence="1">2OG-Fe(II) oxygenase</fullName>
        <ecNumber evidence="1">1.14.11.-</ecNumber>
    </submittedName>
</protein>
<dbReference type="GO" id="GO:0016491">
    <property type="term" value="F:oxidoreductase activity"/>
    <property type="evidence" value="ECO:0007669"/>
    <property type="project" value="UniProtKB-KW"/>
</dbReference>
<dbReference type="RefSeq" id="WP_299584629.1">
    <property type="nucleotide sequence ID" value="NZ_JBGMEL010000003.1"/>
</dbReference>
<keyword evidence="2" id="KW-1185">Reference proteome</keyword>
<dbReference type="EMBL" id="JBGMEL010000003">
    <property type="protein sequence ID" value="MFA0789845.1"/>
    <property type="molecule type" value="Genomic_DNA"/>
</dbReference>
<evidence type="ECO:0000313" key="1">
    <source>
        <dbReference type="EMBL" id="MFA0789845.1"/>
    </source>
</evidence>
<sequence length="119" mass="14081">MIEIKKLKVWRWEKGRQETGYEKFFLIGSKWPIPFDFYILRFREGAEIPPHTDKVTEGNHYRLNVVIKKAKTGGEFLCRSPIFESSRVKYFRPDLSEHSVSKVVSGTRYVLSLGWVWQV</sequence>
<organism evidence="1 2">
    <name type="scientific">Microbulbifer echini</name>
    <dbReference type="NCBI Taxonomy" id="1529067"/>
    <lineage>
        <taxon>Bacteria</taxon>
        <taxon>Pseudomonadati</taxon>
        <taxon>Pseudomonadota</taxon>
        <taxon>Gammaproteobacteria</taxon>
        <taxon>Cellvibrionales</taxon>
        <taxon>Microbulbiferaceae</taxon>
        <taxon>Microbulbifer</taxon>
    </lineage>
</organism>
<accession>A0ABV4NKJ1</accession>
<comment type="caution">
    <text evidence="1">The sequence shown here is derived from an EMBL/GenBank/DDBJ whole genome shotgun (WGS) entry which is preliminary data.</text>
</comment>
<name>A0ABV4NKJ1_9GAMM</name>
<evidence type="ECO:0000313" key="2">
    <source>
        <dbReference type="Proteomes" id="UP001569414"/>
    </source>
</evidence>
<keyword evidence="1" id="KW-0560">Oxidoreductase</keyword>
<reference evidence="1 2" key="1">
    <citation type="submission" date="2024-08" db="EMBL/GenBank/DDBJ databases">
        <authorList>
            <person name="Ishaq N."/>
        </authorList>
    </citation>
    <scope>NUCLEOTIDE SEQUENCE [LARGE SCALE GENOMIC DNA]</scope>
    <source>
        <strain evidence="1 2">JCM 30400</strain>
    </source>
</reference>
<gene>
    <name evidence="1" type="ORF">ACCI51_04755</name>
</gene>
<dbReference type="Proteomes" id="UP001569414">
    <property type="component" value="Unassembled WGS sequence"/>
</dbReference>
<dbReference type="EC" id="1.14.11.-" evidence="1"/>